<dbReference type="PANTHER" id="PTHR11935:SF94">
    <property type="entry name" value="TENZING NORGAY, ISOFORM C"/>
    <property type="match status" value="1"/>
</dbReference>
<dbReference type="GO" id="GO:0004416">
    <property type="term" value="F:hydroxyacylglutathione hydrolase activity"/>
    <property type="evidence" value="ECO:0007669"/>
    <property type="project" value="UniProtKB-EC"/>
</dbReference>
<dbReference type="Pfam" id="PF04031">
    <property type="entry name" value="Las1"/>
    <property type="match status" value="1"/>
</dbReference>
<name>A0A397GUC5_ASPTH</name>
<keyword evidence="15" id="KW-1185">Reference proteome</keyword>
<gene>
    <name evidence="14" type="ORF">CDV56_100261</name>
</gene>
<feature type="region of interest" description="Disordered" evidence="12">
    <location>
        <begin position="355"/>
        <end position="377"/>
    </location>
</feature>
<organism evidence="14 15">
    <name type="scientific">Aspergillus thermomutatus</name>
    <name type="common">Neosartorya pseudofischeri</name>
    <dbReference type="NCBI Taxonomy" id="41047"/>
    <lineage>
        <taxon>Eukaryota</taxon>
        <taxon>Fungi</taxon>
        <taxon>Dikarya</taxon>
        <taxon>Ascomycota</taxon>
        <taxon>Pezizomycotina</taxon>
        <taxon>Eurotiomycetes</taxon>
        <taxon>Eurotiomycetidae</taxon>
        <taxon>Eurotiales</taxon>
        <taxon>Aspergillaceae</taxon>
        <taxon>Aspergillus</taxon>
        <taxon>Aspergillus subgen. Fumigati</taxon>
    </lineage>
</organism>
<dbReference type="InterPro" id="IPR007174">
    <property type="entry name" value="Las1"/>
</dbReference>
<protein>
    <recommendedName>
        <fullName evidence="6">hydroxyacylglutathione hydrolase</fullName>
        <ecNumber evidence="6">3.1.2.6</ecNumber>
    </recommendedName>
    <alternativeName>
        <fullName evidence="10">Glyoxalase II</fullName>
    </alternativeName>
</protein>
<dbReference type="GO" id="GO:0006364">
    <property type="term" value="P:rRNA processing"/>
    <property type="evidence" value="ECO:0007669"/>
    <property type="project" value="InterPro"/>
</dbReference>
<dbReference type="EC" id="3.1.2.6" evidence="6"/>
<evidence type="ECO:0000256" key="3">
    <source>
        <dbReference type="ARBA" id="ARBA00004963"/>
    </source>
</evidence>
<dbReference type="RefSeq" id="XP_026613358.1">
    <property type="nucleotide sequence ID" value="XM_026753880.1"/>
</dbReference>
<comment type="similarity">
    <text evidence="4">Belongs to the metallo-beta-lactamase superfamily. Glyoxalase II family.</text>
</comment>
<dbReference type="InterPro" id="IPR019533">
    <property type="entry name" value="Peptidase_S26"/>
</dbReference>
<comment type="similarity">
    <text evidence="5">Belongs to the OBAP family.</text>
</comment>
<feature type="domain" description="Metallo-beta-lactamase" evidence="13">
    <location>
        <begin position="447"/>
        <end position="610"/>
    </location>
</feature>
<keyword evidence="8" id="KW-0378">Hydrolase</keyword>
<dbReference type="InterPro" id="IPR000223">
    <property type="entry name" value="Pept_S26A_signal_pept_1"/>
</dbReference>
<evidence type="ECO:0000256" key="5">
    <source>
        <dbReference type="ARBA" id="ARBA00009740"/>
    </source>
</evidence>
<evidence type="ECO:0000256" key="12">
    <source>
        <dbReference type="SAM" id="MobiDB-lite"/>
    </source>
</evidence>
<evidence type="ECO:0000256" key="4">
    <source>
        <dbReference type="ARBA" id="ARBA00006759"/>
    </source>
</evidence>
<dbReference type="Pfam" id="PF06884">
    <property type="entry name" value="DUF1264"/>
    <property type="match status" value="1"/>
</dbReference>
<dbReference type="SMART" id="SM00849">
    <property type="entry name" value="Lactamase_B"/>
    <property type="match status" value="1"/>
</dbReference>
<feature type="active site" evidence="11">
    <location>
        <position position="1329"/>
    </location>
</feature>
<evidence type="ECO:0000256" key="1">
    <source>
        <dbReference type="ARBA" id="ARBA00001623"/>
    </source>
</evidence>
<dbReference type="OrthoDB" id="515692at2759"/>
<dbReference type="Gene3D" id="2.10.109.10">
    <property type="entry name" value="Umud Fragment, subunit A"/>
    <property type="match status" value="1"/>
</dbReference>
<evidence type="ECO:0000259" key="13">
    <source>
        <dbReference type="SMART" id="SM00849"/>
    </source>
</evidence>
<dbReference type="GO" id="GO:0004519">
    <property type="term" value="F:endonuclease activity"/>
    <property type="evidence" value="ECO:0007669"/>
    <property type="project" value="InterPro"/>
</dbReference>
<dbReference type="SUPFAM" id="SSF51306">
    <property type="entry name" value="LexA/Signal peptidase"/>
    <property type="match status" value="1"/>
</dbReference>
<dbReference type="Pfam" id="PF16123">
    <property type="entry name" value="HAGH_C"/>
    <property type="match status" value="1"/>
</dbReference>
<accession>A0A397GUC5</accession>
<dbReference type="PRINTS" id="PR00727">
    <property type="entry name" value="LEADERPTASE"/>
</dbReference>
<dbReference type="EMBL" id="NKHU02000132">
    <property type="protein sequence ID" value="RHZ52663.1"/>
    <property type="molecule type" value="Genomic_DNA"/>
</dbReference>
<dbReference type="GO" id="GO:0006465">
    <property type="term" value="P:signal peptide processing"/>
    <property type="evidence" value="ECO:0007669"/>
    <property type="project" value="InterPro"/>
</dbReference>
<proteinExistence type="inferred from homology"/>
<dbReference type="CDD" id="cd07723">
    <property type="entry name" value="hydroxyacylglutathione_hydrolase_MBL-fold"/>
    <property type="match status" value="1"/>
</dbReference>
<dbReference type="InterPro" id="IPR001279">
    <property type="entry name" value="Metallo-B-lactamas"/>
</dbReference>
<comment type="caution">
    <text evidence="14">The sequence shown here is derived from an EMBL/GenBank/DDBJ whole genome shotgun (WGS) entry which is preliminary data.</text>
</comment>
<evidence type="ECO:0000313" key="15">
    <source>
        <dbReference type="Proteomes" id="UP000215305"/>
    </source>
</evidence>
<dbReference type="InterPro" id="IPR036286">
    <property type="entry name" value="LexA/Signal_pep-like_sf"/>
</dbReference>
<dbReference type="InterPro" id="IPR035680">
    <property type="entry name" value="Clx_II_MBL"/>
</dbReference>
<dbReference type="UniPathway" id="UPA00619">
    <property type="reaction ID" value="UER00676"/>
</dbReference>
<dbReference type="GO" id="GO:0004252">
    <property type="term" value="F:serine-type endopeptidase activity"/>
    <property type="evidence" value="ECO:0007669"/>
    <property type="project" value="InterPro"/>
</dbReference>
<feature type="compositionally biased region" description="Polar residues" evidence="12">
    <location>
        <begin position="361"/>
        <end position="377"/>
    </location>
</feature>
<evidence type="ECO:0000256" key="11">
    <source>
        <dbReference type="PIRSR" id="PIRSR600223-1"/>
    </source>
</evidence>
<comment type="catalytic activity">
    <reaction evidence="1">
        <text>an S-(2-hydroxyacyl)glutathione + H2O = a 2-hydroxy carboxylate + glutathione + H(+)</text>
        <dbReference type="Rhea" id="RHEA:21864"/>
        <dbReference type="ChEBI" id="CHEBI:15377"/>
        <dbReference type="ChEBI" id="CHEBI:15378"/>
        <dbReference type="ChEBI" id="CHEBI:57925"/>
        <dbReference type="ChEBI" id="CHEBI:58896"/>
        <dbReference type="ChEBI" id="CHEBI:71261"/>
        <dbReference type="EC" id="3.1.2.6"/>
    </reaction>
</comment>
<comment type="pathway">
    <text evidence="3">Secondary metabolite metabolism; methylglyoxal degradation; (R)-lactate from methylglyoxal: step 2/2.</text>
</comment>
<dbReference type="GO" id="GO:0046872">
    <property type="term" value="F:metal ion binding"/>
    <property type="evidence" value="ECO:0007669"/>
    <property type="project" value="UniProtKB-KW"/>
</dbReference>
<dbReference type="InterPro" id="IPR032282">
    <property type="entry name" value="HAGH_C"/>
</dbReference>
<dbReference type="GO" id="GO:0016020">
    <property type="term" value="C:membrane"/>
    <property type="evidence" value="ECO:0007669"/>
    <property type="project" value="InterPro"/>
</dbReference>
<dbReference type="Pfam" id="PF00753">
    <property type="entry name" value="Lactamase_B"/>
    <property type="match status" value="1"/>
</dbReference>
<dbReference type="InterPro" id="IPR010686">
    <property type="entry name" value="OBAP-like"/>
</dbReference>
<sequence length="1460" mass="163141">MAKVFFTPWKDHSQLLTVRSQFYPPPAYDGPDLRSRACATVGVWKLRGNLPHPVEATALLTDAILHDDAQRNSIFSIRATYSAAFCRFVTGLVDSKLHGQRKTMFQRAIDLGLPASFVELRHEATHRELPSLVVLRNATQRSLEWLWDYYWAKTDSDVALVSGRPASAVFNGAEDANVEEIKSVVRTALAHPASQGDLSEPPRKKRKSDQHSSFLAAQLVAICKASRRSPHSLSRVLIEDSIIVPKGRKLGDSMDEAFAKWDKSLQTVAAGHFSFLPALTEGLVNDLAFTSRPNAKNDPQCEAIYMWLDHILKSAQWSTARQSLSLAYILTVCEQSSNHWIDLLKVAVRSGDNDLPPLARDQSNAPARPQNGSESTTHALHTEDVLQGLQKFGVTPHFLSLFTLIVNELRQSDSTVLWISILKGTPNQKHAYTVDSYVYCAGTGKGNNYAYLVTDEPTKESVIIDPANPPEVTPELDAQVKPGKIKLKAIVNTHHHWDHAGGNDEMLKHFGKLPVIGGKNCQSVTQTPAHGETFKIGERISVKALHTPCHTQDSICYYMQDGDEKVVFTGDTLFIAGCGRFFEGNAQEMHKALNETLASLPDDTRVYPGHEYTKSNVKFCLAVSQSEPIKKLEAYANQHQQTQGKFTIGDEKLHNVFMRVNDPEIQRKTGKTAPVEVMAALREMKNAISFSINPPPCTPLPPSTKHCFAVPIGDVVEVTGAKNTLLGTLRATVKRQPASARFATKSSPGMTLYANMFGIPCEACSRRGVQCSLSQLSLSRQGNAKSSRTLDADSSISELQDEQYDLEDRSTTAEDRINSTFSWRKANVLHQEPPILLQSVVMLGLWMTGDEEMQDHAVKLHDKLSSLVYEQRDKWAVTDSDCEVQGPWPMATYQGILLQIIFAFLKDTHSQVDIRLARTIPTSCSRLLTTLTDTCLRKNMFFYPEILAQFSRDSVPDVFIWVGIEEVKRFALALYRVCRSCHIQCNDNPRRSPHGANRGRSLLNLADLQFALPDSDELWHASSDLAARLAEDGPLYYDNNNSEANWISHTACAEGTVGDEDGVPGSPRTVKSRVLESGASMVQDFTPIKQICAHLNAFHVYASDTTRCVEANHYYIRQCLLYDSPKPNARLLGIEYMISPRLFETLPSEERKLWHTHDYEVKSGMLIMPAPAGMPKPAWEAAETSEMRDIIPLYGKIYHFWQVDRGDPLPMGAPELMLSFTSDERVRYAHPKGLEGLLAERDERFGVDYKVKAEKRKDIPSPELHPDADFMWKGRNALTSPMERLFRSALRRATPGAVFRFTLDGLGLFCACTLVWEHLITVQLSEGPSMYPTFNPRGDYLMISRVHKYGRGIEVGDVVRFYHPTFLGVNGAKRVLGMPGDFVCRDLPFSTEVGTSQEMIQVPEGHVYLGGDNLPWSRDSRNYGPIPMGLINGKIIARVWPPSKIQWVQNTLQPAQLDEE</sequence>
<evidence type="ECO:0000256" key="7">
    <source>
        <dbReference type="ARBA" id="ARBA00022723"/>
    </source>
</evidence>
<dbReference type="STRING" id="41047.A0A397GUC5"/>
<dbReference type="Gene3D" id="3.60.15.10">
    <property type="entry name" value="Ribonuclease Z/Hydroxyacylglutathione hydrolase-like"/>
    <property type="match status" value="1"/>
</dbReference>
<keyword evidence="9" id="KW-0862">Zinc</keyword>
<evidence type="ECO:0000256" key="8">
    <source>
        <dbReference type="ARBA" id="ARBA00022801"/>
    </source>
</evidence>
<dbReference type="SUPFAM" id="SSF56281">
    <property type="entry name" value="Metallo-hydrolase/oxidoreductase"/>
    <property type="match status" value="1"/>
</dbReference>
<dbReference type="Pfam" id="PF10502">
    <property type="entry name" value="Peptidase_S26"/>
    <property type="match status" value="2"/>
</dbReference>
<dbReference type="FunFam" id="2.10.109.10:FF:000015">
    <property type="entry name" value="Mitochondrial inner membrane protease subunit 1"/>
    <property type="match status" value="1"/>
</dbReference>
<evidence type="ECO:0000256" key="2">
    <source>
        <dbReference type="ARBA" id="ARBA00001947"/>
    </source>
</evidence>
<dbReference type="VEuPathDB" id="FungiDB:CDV56_100261"/>
<dbReference type="GeneID" id="38122235"/>
<evidence type="ECO:0000256" key="10">
    <source>
        <dbReference type="ARBA" id="ARBA00031044"/>
    </source>
</evidence>
<dbReference type="InterPro" id="IPR036866">
    <property type="entry name" value="RibonucZ/Hydroxyglut_hydro"/>
</dbReference>
<feature type="active site" evidence="11">
    <location>
        <position position="1373"/>
    </location>
</feature>
<evidence type="ECO:0000256" key="6">
    <source>
        <dbReference type="ARBA" id="ARBA00011917"/>
    </source>
</evidence>
<dbReference type="GO" id="GO:0090730">
    <property type="term" value="C:Las1 complex"/>
    <property type="evidence" value="ECO:0007669"/>
    <property type="project" value="InterPro"/>
</dbReference>
<evidence type="ECO:0000256" key="9">
    <source>
        <dbReference type="ARBA" id="ARBA00022833"/>
    </source>
</evidence>
<dbReference type="CDD" id="cd06530">
    <property type="entry name" value="S26_SPase_I"/>
    <property type="match status" value="1"/>
</dbReference>
<dbReference type="Proteomes" id="UP000215305">
    <property type="component" value="Unassembled WGS sequence"/>
</dbReference>
<evidence type="ECO:0000313" key="14">
    <source>
        <dbReference type="EMBL" id="RHZ52663.1"/>
    </source>
</evidence>
<reference evidence="14" key="1">
    <citation type="submission" date="2018-08" db="EMBL/GenBank/DDBJ databases">
        <title>Draft genome sequence of azole-resistant Aspergillus thermomutatus (Neosartorya pseudofischeri) strain HMR AF 39, isolated from a human nasal aspirate.</title>
        <authorList>
            <person name="Parent-Michaud M."/>
            <person name="Dufresne P.J."/>
            <person name="Fournier E."/>
            <person name="Martineau C."/>
            <person name="Moreira S."/>
            <person name="Perkins V."/>
            <person name="De Repentigny L."/>
            <person name="Dufresne S.F."/>
        </authorList>
    </citation>
    <scope>NUCLEOTIDE SEQUENCE [LARGE SCALE GENOMIC DNA]</scope>
    <source>
        <strain evidence="14">HMR AF 39</strain>
    </source>
</reference>
<dbReference type="PANTHER" id="PTHR11935">
    <property type="entry name" value="BETA LACTAMASE DOMAIN"/>
    <property type="match status" value="1"/>
</dbReference>
<keyword evidence="7" id="KW-0479">Metal-binding</keyword>
<comment type="cofactor">
    <cofactor evidence="2">
        <name>Zn(2+)</name>
        <dbReference type="ChEBI" id="CHEBI:29105"/>
    </cofactor>
</comment>